<dbReference type="Proteomes" id="UP000757435">
    <property type="component" value="Unassembled WGS sequence"/>
</dbReference>
<dbReference type="Pfam" id="PF18743">
    <property type="entry name" value="AHJR-like"/>
    <property type="match status" value="1"/>
</dbReference>
<evidence type="ECO:0000259" key="1">
    <source>
        <dbReference type="Pfam" id="PF18743"/>
    </source>
</evidence>
<dbReference type="EMBL" id="JAHHHD010000011">
    <property type="protein sequence ID" value="MBW4659317.1"/>
    <property type="molecule type" value="Genomic_DNA"/>
</dbReference>
<proteinExistence type="predicted"/>
<evidence type="ECO:0000313" key="3">
    <source>
        <dbReference type="Proteomes" id="UP000757435"/>
    </source>
</evidence>
<feature type="domain" description="REase AHJR-like" evidence="1">
    <location>
        <begin position="10"/>
        <end position="101"/>
    </location>
</feature>
<protein>
    <recommendedName>
        <fullName evidence="1">REase AHJR-like domain-containing protein</fullName>
    </recommendedName>
</protein>
<evidence type="ECO:0000313" key="2">
    <source>
        <dbReference type="EMBL" id="MBW4659317.1"/>
    </source>
</evidence>
<comment type="caution">
    <text evidence="2">The sequence shown here is derived from an EMBL/GenBank/DDBJ whole genome shotgun (WGS) entry which is preliminary data.</text>
</comment>
<reference evidence="2" key="2">
    <citation type="journal article" date="2022" name="Microbiol. Resour. Announc.">
        <title>Metagenome Sequencing to Explore Phylogenomics of Terrestrial Cyanobacteria.</title>
        <authorList>
            <person name="Ward R.D."/>
            <person name="Stajich J.E."/>
            <person name="Johansen J.R."/>
            <person name="Huntemann M."/>
            <person name="Clum A."/>
            <person name="Foster B."/>
            <person name="Foster B."/>
            <person name="Roux S."/>
            <person name="Palaniappan K."/>
            <person name="Varghese N."/>
            <person name="Mukherjee S."/>
            <person name="Reddy T.B.K."/>
            <person name="Daum C."/>
            <person name="Copeland A."/>
            <person name="Chen I.A."/>
            <person name="Ivanova N.N."/>
            <person name="Kyrpides N.C."/>
            <person name="Shapiro N."/>
            <person name="Eloe-Fadrosh E.A."/>
            <person name="Pietrasiak N."/>
        </authorList>
    </citation>
    <scope>NUCLEOTIDE SEQUENCE</scope>
    <source>
        <strain evidence="2">UHER 2000/2452</strain>
    </source>
</reference>
<dbReference type="InterPro" id="IPR040902">
    <property type="entry name" value="AHJR-like"/>
</dbReference>
<name>A0A951UMG9_9CYAN</name>
<organism evidence="2 3">
    <name type="scientific">Drouetiella hepatica Uher 2000/2452</name>
    <dbReference type="NCBI Taxonomy" id="904376"/>
    <lineage>
        <taxon>Bacteria</taxon>
        <taxon>Bacillati</taxon>
        <taxon>Cyanobacteriota</taxon>
        <taxon>Cyanophyceae</taxon>
        <taxon>Oculatellales</taxon>
        <taxon>Oculatellaceae</taxon>
        <taxon>Drouetiella</taxon>
    </lineage>
</organism>
<dbReference type="AlphaFoldDB" id="A0A951UMG9"/>
<accession>A0A951UMG9</accession>
<sequence length="103" mass="11597">MRHLADLNPLEHQRLLRIAREYRQQGYAVTLYPSSEELPAALANCALDLIATSAAKTVVVEVRTRENLTLNGAEDLRTLTKQVQQVPGWEFELVVTNPRKQAS</sequence>
<reference evidence="2" key="1">
    <citation type="submission" date="2021-05" db="EMBL/GenBank/DDBJ databases">
        <authorList>
            <person name="Pietrasiak N."/>
            <person name="Ward R."/>
            <person name="Stajich J.E."/>
            <person name="Kurbessoian T."/>
        </authorList>
    </citation>
    <scope>NUCLEOTIDE SEQUENCE</scope>
    <source>
        <strain evidence="2">UHER 2000/2452</strain>
    </source>
</reference>
<gene>
    <name evidence="2" type="ORF">KME15_11630</name>
</gene>